<evidence type="ECO:0000313" key="6">
    <source>
        <dbReference type="EMBL" id="MDA3628199.1"/>
    </source>
</evidence>
<dbReference type="Gene3D" id="3.30.450.40">
    <property type="match status" value="1"/>
</dbReference>
<dbReference type="SUPFAM" id="SSF55781">
    <property type="entry name" value="GAF domain-like"/>
    <property type="match status" value="1"/>
</dbReference>
<evidence type="ECO:0000259" key="5">
    <source>
        <dbReference type="PROSITE" id="PS51078"/>
    </source>
</evidence>
<dbReference type="PROSITE" id="PS51077">
    <property type="entry name" value="HTH_ICLR"/>
    <property type="match status" value="1"/>
</dbReference>
<dbReference type="PROSITE" id="PS51078">
    <property type="entry name" value="ICLR_ED"/>
    <property type="match status" value="1"/>
</dbReference>
<dbReference type="SMART" id="SM00346">
    <property type="entry name" value="HTH_ICLR"/>
    <property type="match status" value="1"/>
</dbReference>
<dbReference type="PANTHER" id="PTHR30136">
    <property type="entry name" value="HELIX-TURN-HELIX TRANSCRIPTIONAL REGULATOR, ICLR FAMILY"/>
    <property type="match status" value="1"/>
</dbReference>
<dbReference type="Pfam" id="PF09339">
    <property type="entry name" value="HTH_IclR"/>
    <property type="match status" value="1"/>
</dbReference>
<protein>
    <submittedName>
        <fullName evidence="6">IclR family transcriptional regulator</fullName>
    </submittedName>
</protein>
<feature type="domain" description="HTH iclR-type" evidence="4">
    <location>
        <begin position="21"/>
        <end position="81"/>
    </location>
</feature>
<dbReference type="InterPro" id="IPR029016">
    <property type="entry name" value="GAF-like_dom_sf"/>
</dbReference>
<name>A0ABT4V2L0_9PSEU</name>
<evidence type="ECO:0000256" key="2">
    <source>
        <dbReference type="ARBA" id="ARBA00023125"/>
    </source>
</evidence>
<gene>
    <name evidence="6" type="ORF">OU415_22380</name>
</gene>
<keyword evidence="7" id="KW-1185">Reference proteome</keyword>
<dbReference type="InterPro" id="IPR050707">
    <property type="entry name" value="HTH_MetabolicPath_Reg"/>
</dbReference>
<dbReference type="SUPFAM" id="SSF46785">
    <property type="entry name" value="Winged helix' DNA-binding domain"/>
    <property type="match status" value="1"/>
</dbReference>
<evidence type="ECO:0000313" key="7">
    <source>
        <dbReference type="Proteomes" id="UP001210380"/>
    </source>
</evidence>
<proteinExistence type="predicted"/>
<dbReference type="RefSeq" id="WP_270950980.1">
    <property type="nucleotide sequence ID" value="NZ_JAQGLA010000040.1"/>
</dbReference>
<keyword evidence="3" id="KW-0804">Transcription</keyword>
<evidence type="ECO:0000256" key="1">
    <source>
        <dbReference type="ARBA" id="ARBA00023015"/>
    </source>
</evidence>
<dbReference type="InterPro" id="IPR005471">
    <property type="entry name" value="Tscrpt_reg_IclR_N"/>
</dbReference>
<dbReference type="Gene3D" id="1.10.10.10">
    <property type="entry name" value="Winged helix-like DNA-binding domain superfamily/Winged helix DNA-binding domain"/>
    <property type="match status" value="1"/>
</dbReference>
<keyword evidence="1" id="KW-0805">Transcription regulation</keyword>
<dbReference type="Pfam" id="PF01614">
    <property type="entry name" value="IclR_C"/>
    <property type="match status" value="1"/>
</dbReference>
<dbReference type="InterPro" id="IPR036388">
    <property type="entry name" value="WH-like_DNA-bd_sf"/>
</dbReference>
<dbReference type="InterPro" id="IPR036390">
    <property type="entry name" value="WH_DNA-bd_sf"/>
</dbReference>
<dbReference type="PANTHER" id="PTHR30136:SF35">
    <property type="entry name" value="HTH-TYPE TRANSCRIPTIONAL REGULATOR RV1719"/>
    <property type="match status" value="1"/>
</dbReference>
<dbReference type="Proteomes" id="UP001210380">
    <property type="component" value="Unassembled WGS sequence"/>
</dbReference>
<feature type="domain" description="IclR-ED" evidence="5">
    <location>
        <begin position="82"/>
        <end position="262"/>
    </location>
</feature>
<evidence type="ECO:0000256" key="3">
    <source>
        <dbReference type="ARBA" id="ARBA00023163"/>
    </source>
</evidence>
<accession>A0ABT4V2L0</accession>
<organism evidence="6 7">
    <name type="scientific">Saccharopolyspora oryzae</name>
    <dbReference type="NCBI Taxonomy" id="2997343"/>
    <lineage>
        <taxon>Bacteria</taxon>
        <taxon>Bacillati</taxon>
        <taxon>Actinomycetota</taxon>
        <taxon>Actinomycetes</taxon>
        <taxon>Pseudonocardiales</taxon>
        <taxon>Pseudonocardiaceae</taxon>
        <taxon>Saccharopolyspora</taxon>
    </lineage>
</organism>
<dbReference type="EMBL" id="JAQGLA010000040">
    <property type="protein sequence ID" value="MDA3628199.1"/>
    <property type="molecule type" value="Genomic_DNA"/>
</dbReference>
<dbReference type="InterPro" id="IPR014757">
    <property type="entry name" value="Tscrpt_reg_IclR_C"/>
</dbReference>
<sequence>MQEIRGAKDSEKAAAPASSAMRSLDRALDVLELLEMAARPLRLTDIARELNLPKATTQRILGTLEAHGRVERIDGGFATGIASLLGAHAYVKSNRLILAGRPVLRDLAEETGYTASLYVRVGYDRAVVARVEGRVPQRYQLPIGERLPLHQGAGKVLVAGMSPDEVDALWATLDEPRYASGAVIDRAGFERDLDAIRAKGFHYASGERLIGMASIAAPIRDRDGGCLAAVQINGTDADLAGSADELSLAVRRAADSIGRHLR</sequence>
<reference evidence="6 7" key="1">
    <citation type="submission" date="2022-11" db="EMBL/GenBank/DDBJ databases">
        <title>Draft genome sequence of Saccharopolyspora sp. WRP15-2 isolated from rhizosphere soils of wild rice in Thailand.</title>
        <authorList>
            <person name="Duangmal K."/>
            <person name="Kammanee S."/>
            <person name="Muangham S."/>
        </authorList>
    </citation>
    <scope>NUCLEOTIDE SEQUENCE [LARGE SCALE GENOMIC DNA]</scope>
    <source>
        <strain evidence="6 7">WRP15-2</strain>
    </source>
</reference>
<comment type="caution">
    <text evidence="6">The sequence shown here is derived from an EMBL/GenBank/DDBJ whole genome shotgun (WGS) entry which is preliminary data.</text>
</comment>
<evidence type="ECO:0000259" key="4">
    <source>
        <dbReference type="PROSITE" id="PS51077"/>
    </source>
</evidence>
<keyword evidence="2" id="KW-0238">DNA-binding</keyword>